<dbReference type="EMBL" id="MNAD01001665">
    <property type="protein sequence ID" value="OJT02512.1"/>
    <property type="molecule type" value="Genomic_DNA"/>
</dbReference>
<sequence length="795" mass="86783">MCSSSSIAVALGRELKLCAFNGGLDVHLFILASLFGLVLLAGLLFAATRLVTTKVALVSLGVFVHAFTLWSMSSSWVSGKVQLLAGLCSLCTVWFCAQSALLERTVASLLAQVVSLQDTLRFSNERAAALSAELREVQAAISVKDNIIRDLQAVTDLDDNTVYDPDTTLAVGNSDIDEVFAALSALRAEVAENTSLLTNARNARETALEAKNESDARVDQLRTAVEEAKEIVRAQRQELENTVREIAELRAIITRCEANTIHRDQEIARKDHTTTALENELANSQDELAEAQNALKAAQEVIGSLSTQFEEYDEDITRVQETLEAKLMLRDMEIEGLRAQLASARRTQREAQPEYTAGLLDTGEITLYSPSCPARLSSSLDRSSLTSSPVKPPPPSPTWLSESSESSPHCSTSPVHSCPPASDEPSFTIEDKLAEMDVSCDLLRDELFFISKDQDSYWMQESPVKGKYALKPDDASTSGRGSSCSDMTSFQIPAIGDSHNLLHNKDSFLAQNHDSHWLKDTPEKPKIVVKSHDPPAEVESSLCGDGKKSSFVMRLDNVSCDLLNDKMSLPEDEDSVLSQESLLKHLPSIKSKTRKVLTTSVPTNSWGEPRAAGDKLSFIMRVDDMSCDLLRDSVSFLPKDQGSSEWLGDSKSSTMAVPPAFPRDFKGKERMPSHTMLHSDASFPSNLSNEFATLIENASTPAKLRIRHAAEGNSPQPPSLSFMTLSSSMDAHALALFKPHRSDSCFLTPAFVKCSVAEPATPSPPQGSSKRARRTRISLKASGTFRSLATHAPQY</sequence>
<feature type="region of interest" description="Disordered" evidence="2">
    <location>
        <begin position="757"/>
        <end position="784"/>
    </location>
</feature>
<keyword evidence="3" id="KW-0812">Transmembrane</keyword>
<proteinExistence type="predicted"/>
<accession>A0A1M2V4I7</accession>
<dbReference type="OMA" id="RVDDMSC"/>
<keyword evidence="5" id="KW-1185">Reference proteome</keyword>
<keyword evidence="1" id="KW-0175">Coiled coil</keyword>
<evidence type="ECO:0000256" key="3">
    <source>
        <dbReference type="SAM" id="Phobius"/>
    </source>
</evidence>
<evidence type="ECO:0000256" key="1">
    <source>
        <dbReference type="SAM" id="Coils"/>
    </source>
</evidence>
<feature type="transmembrane region" description="Helical" evidence="3">
    <location>
        <begin position="26"/>
        <end position="48"/>
    </location>
</feature>
<dbReference type="AlphaFoldDB" id="A0A1M2V4I7"/>
<evidence type="ECO:0000313" key="4">
    <source>
        <dbReference type="EMBL" id="OJT02512.1"/>
    </source>
</evidence>
<feature type="region of interest" description="Disordered" evidence="2">
    <location>
        <begin position="378"/>
        <end position="423"/>
    </location>
</feature>
<organism evidence="4 5">
    <name type="scientific">Trametes pubescens</name>
    <name type="common">White-rot fungus</name>
    <dbReference type="NCBI Taxonomy" id="154538"/>
    <lineage>
        <taxon>Eukaryota</taxon>
        <taxon>Fungi</taxon>
        <taxon>Dikarya</taxon>
        <taxon>Basidiomycota</taxon>
        <taxon>Agaricomycotina</taxon>
        <taxon>Agaricomycetes</taxon>
        <taxon>Polyporales</taxon>
        <taxon>Polyporaceae</taxon>
        <taxon>Trametes</taxon>
    </lineage>
</organism>
<comment type="caution">
    <text evidence="4">The sequence shown here is derived from an EMBL/GenBank/DDBJ whole genome shotgun (WGS) entry which is preliminary data.</text>
</comment>
<protein>
    <submittedName>
        <fullName evidence="4">Uncharacterized protein</fullName>
    </submittedName>
</protein>
<feature type="coiled-coil region" evidence="1">
    <location>
        <begin position="211"/>
        <end position="308"/>
    </location>
</feature>
<keyword evidence="3" id="KW-0472">Membrane</keyword>
<evidence type="ECO:0000313" key="5">
    <source>
        <dbReference type="Proteomes" id="UP000184267"/>
    </source>
</evidence>
<reference evidence="4 5" key="1">
    <citation type="submission" date="2016-10" db="EMBL/GenBank/DDBJ databases">
        <title>Genome sequence of the basidiomycete white-rot fungus Trametes pubescens.</title>
        <authorList>
            <person name="Makela M.R."/>
            <person name="Granchi Z."/>
            <person name="Peng M."/>
            <person name="De Vries R.P."/>
            <person name="Grigoriev I."/>
            <person name="Riley R."/>
            <person name="Hilden K."/>
        </authorList>
    </citation>
    <scope>NUCLEOTIDE SEQUENCE [LARGE SCALE GENOMIC DNA]</scope>
    <source>
        <strain evidence="4 5">FBCC735</strain>
    </source>
</reference>
<gene>
    <name evidence="4" type="ORF">TRAPUB_6929</name>
</gene>
<keyword evidence="3" id="KW-1133">Transmembrane helix</keyword>
<feature type="compositionally biased region" description="Low complexity" evidence="2">
    <location>
        <begin position="378"/>
        <end position="389"/>
    </location>
</feature>
<name>A0A1M2V4I7_TRAPU</name>
<dbReference type="OrthoDB" id="3266894at2759"/>
<feature type="transmembrane region" description="Helical" evidence="3">
    <location>
        <begin position="55"/>
        <end position="77"/>
    </location>
</feature>
<evidence type="ECO:0000256" key="2">
    <source>
        <dbReference type="SAM" id="MobiDB-lite"/>
    </source>
</evidence>
<feature type="compositionally biased region" description="Low complexity" evidence="2">
    <location>
        <begin position="398"/>
        <end position="414"/>
    </location>
</feature>
<dbReference type="Proteomes" id="UP000184267">
    <property type="component" value="Unassembled WGS sequence"/>
</dbReference>